<accession>A0ACA9LPK2</accession>
<sequence>MTGKVVEFIVNSDEDGGQFDISISRQRLGHFIKKRGNGNMSEKGLRLKENHSSYFYNKRRFKIVTI</sequence>
<comment type="caution">
    <text evidence="1">The sequence shown here is derived from an EMBL/GenBank/DDBJ whole genome shotgun (WGS) entry which is preliminary data.</text>
</comment>
<reference evidence="1" key="1">
    <citation type="submission" date="2021-06" db="EMBL/GenBank/DDBJ databases">
        <authorList>
            <person name="Kallberg Y."/>
            <person name="Tangrot J."/>
            <person name="Rosling A."/>
        </authorList>
    </citation>
    <scope>NUCLEOTIDE SEQUENCE</scope>
    <source>
        <strain evidence="1">MA461A</strain>
    </source>
</reference>
<feature type="non-terminal residue" evidence="1">
    <location>
        <position position="66"/>
    </location>
</feature>
<dbReference type="Proteomes" id="UP000789920">
    <property type="component" value="Unassembled WGS sequence"/>
</dbReference>
<protein>
    <submittedName>
        <fullName evidence="1">18236_t:CDS:1</fullName>
    </submittedName>
</protein>
<gene>
    <name evidence="1" type="ORF">RPERSI_LOCUS3444</name>
</gene>
<dbReference type="EMBL" id="CAJVQC010004278">
    <property type="protein sequence ID" value="CAG8538398.1"/>
    <property type="molecule type" value="Genomic_DNA"/>
</dbReference>
<organism evidence="1 2">
    <name type="scientific">Racocetra persica</name>
    <dbReference type="NCBI Taxonomy" id="160502"/>
    <lineage>
        <taxon>Eukaryota</taxon>
        <taxon>Fungi</taxon>
        <taxon>Fungi incertae sedis</taxon>
        <taxon>Mucoromycota</taxon>
        <taxon>Glomeromycotina</taxon>
        <taxon>Glomeromycetes</taxon>
        <taxon>Diversisporales</taxon>
        <taxon>Gigasporaceae</taxon>
        <taxon>Racocetra</taxon>
    </lineage>
</organism>
<proteinExistence type="predicted"/>
<name>A0ACA9LPK2_9GLOM</name>
<evidence type="ECO:0000313" key="1">
    <source>
        <dbReference type="EMBL" id="CAG8538398.1"/>
    </source>
</evidence>
<keyword evidence="2" id="KW-1185">Reference proteome</keyword>
<evidence type="ECO:0000313" key="2">
    <source>
        <dbReference type="Proteomes" id="UP000789920"/>
    </source>
</evidence>